<gene>
    <name evidence="2" type="ORF">TW77_21965</name>
</gene>
<proteinExistence type="predicted"/>
<keyword evidence="3" id="KW-1185">Reference proteome</keyword>
<keyword evidence="1" id="KW-1133">Transmembrane helix</keyword>
<evidence type="ECO:0000313" key="2">
    <source>
        <dbReference type="EMBL" id="KJZ05594.1"/>
    </source>
</evidence>
<dbReference type="Proteomes" id="UP000033452">
    <property type="component" value="Unassembled WGS sequence"/>
</dbReference>
<name>A0A0F4QEB6_9GAMM</name>
<sequence>MAMQRGIAVVLNVVTLLALYGFTFESSPPLVSLLLAFAGAEAIHHVFIGTSLGVRCYKACLHCLCTTYLYVLYQEPDAITLLCLGWFLCLHLYRGKYPGQ</sequence>
<evidence type="ECO:0000313" key="3">
    <source>
        <dbReference type="Proteomes" id="UP000033452"/>
    </source>
</evidence>
<keyword evidence="1" id="KW-0472">Membrane</keyword>
<organism evidence="2 3">
    <name type="scientific">Pseudoalteromonas rubra</name>
    <dbReference type="NCBI Taxonomy" id="43658"/>
    <lineage>
        <taxon>Bacteria</taxon>
        <taxon>Pseudomonadati</taxon>
        <taxon>Pseudomonadota</taxon>
        <taxon>Gammaproteobacteria</taxon>
        <taxon>Alteromonadales</taxon>
        <taxon>Pseudoalteromonadaceae</taxon>
        <taxon>Pseudoalteromonas</taxon>
    </lineage>
</organism>
<reference evidence="2 3" key="1">
    <citation type="journal article" date="2015" name="BMC Genomics">
        <title>Genome mining reveals unlocked bioactive potential of marine Gram-negative bacteria.</title>
        <authorList>
            <person name="Machado H."/>
            <person name="Sonnenschein E.C."/>
            <person name="Melchiorsen J."/>
            <person name="Gram L."/>
        </authorList>
    </citation>
    <scope>NUCLEOTIDE SEQUENCE [LARGE SCALE GENOMIC DNA]</scope>
    <source>
        <strain evidence="2 3">S2471</strain>
    </source>
</reference>
<evidence type="ECO:0000256" key="1">
    <source>
        <dbReference type="SAM" id="Phobius"/>
    </source>
</evidence>
<dbReference type="OrthoDB" id="9932428at2"/>
<dbReference type="EMBL" id="JXYA01000065">
    <property type="protein sequence ID" value="KJZ05594.1"/>
    <property type="molecule type" value="Genomic_DNA"/>
</dbReference>
<protein>
    <submittedName>
        <fullName evidence="2">Uncharacterized protein</fullName>
    </submittedName>
</protein>
<dbReference type="AlphaFoldDB" id="A0A0F4QEB6"/>
<feature type="transmembrane region" description="Helical" evidence="1">
    <location>
        <begin position="7"/>
        <end position="24"/>
    </location>
</feature>
<keyword evidence="1" id="KW-0812">Transmembrane</keyword>
<feature type="transmembrane region" description="Helical" evidence="1">
    <location>
        <begin position="30"/>
        <end position="49"/>
    </location>
</feature>
<accession>A0A0F4QEB6</accession>
<feature type="transmembrane region" description="Helical" evidence="1">
    <location>
        <begin position="79"/>
        <end position="95"/>
    </location>
</feature>
<comment type="caution">
    <text evidence="2">The sequence shown here is derived from an EMBL/GenBank/DDBJ whole genome shotgun (WGS) entry which is preliminary data.</text>
</comment>
<dbReference type="PATRIC" id="fig|43658.5.peg.4628"/>